<dbReference type="PANTHER" id="PTHR15992:SF5">
    <property type="entry name" value="HOLLIDAY JUNCTION RECOGNITION PROTEIN"/>
    <property type="match status" value="1"/>
</dbReference>
<dbReference type="KEGG" id="tmn:UCRPA7_3646"/>
<keyword evidence="2" id="KW-0238">DNA-binding</keyword>
<accession>R8BN95</accession>
<dbReference type="Proteomes" id="UP000014074">
    <property type="component" value="Unassembled WGS sequence"/>
</dbReference>
<organism evidence="2 3">
    <name type="scientific">Phaeoacremonium minimum (strain UCR-PA7)</name>
    <name type="common">Esca disease fungus</name>
    <name type="synonym">Togninia minima</name>
    <dbReference type="NCBI Taxonomy" id="1286976"/>
    <lineage>
        <taxon>Eukaryota</taxon>
        <taxon>Fungi</taxon>
        <taxon>Dikarya</taxon>
        <taxon>Ascomycota</taxon>
        <taxon>Pezizomycotina</taxon>
        <taxon>Sordariomycetes</taxon>
        <taxon>Sordariomycetidae</taxon>
        <taxon>Togniniales</taxon>
        <taxon>Togniniaceae</taxon>
        <taxon>Phaeoacremonium</taxon>
    </lineage>
</organism>
<sequence>MERPAKRLRIGLAPYDDKEDDELGLEPEEFEQLELSKDPGYQLEQGRAKAAYKLKSTFEHIFEKYEKDFTDVGDEIDLRTGEIVVDNGHLQSMKDARDDAASQAGRTEDARSEADSIEEEERILHGGKIGPDGSSTALAVLDDAFLPNAFRSVHATEVFCFIRYPERPYRVSLASPGAPFFRFLCCV</sequence>
<reference evidence="3" key="1">
    <citation type="journal article" date="2013" name="Genome Announc.">
        <title>Draft genome sequence of the ascomycete Phaeoacremonium aleophilum strain UCR-PA7, a causal agent of the esca disease complex in grapevines.</title>
        <authorList>
            <person name="Blanco-Ulate B."/>
            <person name="Rolshausen P."/>
            <person name="Cantu D."/>
        </authorList>
    </citation>
    <scope>NUCLEOTIDE SEQUENCE [LARGE SCALE GENOMIC DNA]</scope>
    <source>
        <strain evidence="3">UCR-PA7</strain>
    </source>
</reference>
<dbReference type="OrthoDB" id="2420608at2759"/>
<dbReference type="eggNOG" id="ENOG502SCHT">
    <property type="taxonomic scope" value="Eukaryota"/>
</dbReference>
<gene>
    <name evidence="2" type="ORF">UCRPA7_3646</name>
</gene>
<dbReference type="InterPro" id="IPR009072">
    <property type="entry name" value="Histone-fold"/>
</dbReference>
<dbReference type="GO" id="GO:0046982">
    <property type="term" value="F:protein heterodimerization activity"/>
    <property type="evidence" value="ECO:0007669"/>
    <property type="project" value="InterPro"/>
</dbReference>
<dbReference type="GO" id="GO:0003677">
    <property type="term" value="F:DNA binding"/>
    <property type="evidence" value="ECO:0007669"/>
    <property type="project" value="UniProtKB-KW"/>
</dbReference>
<dbReference type="Pfam" id="PF10384">
    <property type="entry name" value="Scm3"/>
    <property type="match status" value="1"/>
</dbReference>
<dbReference type="GO" id="GO:0042393">
    <property type="term" value="F:histone binding"/>
    <property type="evidence" value="ECO:0007669"/>
    <property type="project" value="InterPro"/>
</dbReference>
<dbReference type="EMBL" id="KB933061">
    <property type="protein sequence ID" value="EOO00816.1"/>
    <property type="molecule type" value="Genomic_DNA"/>
</dbReference>
<evidence type="ECO:0000313" key="3">
    <source>
        <dbReference type="Proteomes" id="UP000014074"/>
    </source>
</evidence>
<protein>
    <submittedName>
        <fullName evidence="2">Putative myb-like dna-binding domain protein</fullName>
    </submittedName>
</protein>
<feature type="region of interest" description="Disordered" evidence="1">
    <location>
        <begin position="89"/>
        <end position="120"/>
    </location>
</feature>
<dbReference type="HOGENOM" id="CLU_1448681_0_0_1"/>
<dbReference type="GeneID" id="19324013"/>
<feature type="compositionally biased region" description="Basic and acidic residues" evidence="1">
    <location>
        <begin position="92"/>
        <end position="114"/>
    </location>
</feature>
<dbReference type="GO" id="GO:0005634">
    <property type="term" value="C:nucleus"/>
    <property type="evidence" value="ECO:0007669"/>
    <property type="project" value="InterPro"/>
</dbReference>
<dbReference type="PANTHER" id="PTHR15992">
    <property type="entry name" value="HOLLIDAY JUNCTION RECOGNITION PROTEIN"/>
    <property type="match status" value="1"/>
</dbReference>
<name>R8BN95_PHAM7</name>
<proteinExistence type="predicted"/>
<evidence type="ECO:0000313" key="2">
    <source>
        <dbReference type="EMBL" id="EOO00816.1"/>
    </source>
</evidence>
<keyword evidence="3" id="KW-1185">Reference proteome</keyword>
<evidence type="ECO:0000256" key="1">
    <source>
        <dbReference type="SAM" id="MobiDB-lite"/>
    </source>
</evidence>
<dbReference type="Gene3D" id="1.10.20.10">
    <property type="entry name" value="Histone, subunit A"/>
    <property type="match status" value="1"/>
</dbReference>
<dbReference type="InterPro" id="IPR018465">
    <property type="entry name" value="Scm3/HJURP"/>
</dbReference>
<dbReference type="RefSeq" id="XP_007914516.1">
    <property type="nucleotide sequence ID" value="XM_007916325.1"/>
</dbReference>
<dbReference type="AlphaFoldDB" id="R8BN95"/>